<gene>
    <name evidence="2" type="ORF">A0O28_0109640</name>
</gene>
<dbReference type="Gene3D" id="2.120.10.30">
    <property type="entry name" value="TolB, C-terminal domain"/>
    <property type="match status" value="1"/>
</dbReference>
<dbReference type="OrthoDB" id="5233393at2759"/>
<dbReference type="InterPro" id="IPR011042">
    <property type="entry name" value="6-blade_b-propeller_TolB-like"/>
</dbReference>
<keyword evidence="1" id="KW-0732">Signal</keyword>
<sequence>MQSLTVLLASLAAFSAPAVAAPSSSSSVSLSSKVIGQLPDGTWLENLAVRPNGDVLTTLLFPYGAIYTIRQSPKGLHGLELLANFTSVNSLGGISPVAVSSGLETYVVVGANTTGLSQPIRGTFSAWTVTFQPTKSGATREQFSIKKVSDMSPNSTFLNGVISIPDVLHAVLVSDSAAGSVGYLDIQTGKLDPNAFVFPEMQPVQGGAFPLGIDGIRIHDGYLYWTNTLRVVIYRVALAASGYPATGATPEVVANLTSLAHGLDDFAFDSRGNILAATNFDNSVLYVDTRTGDAKTILGGEDDITFAGCTGVSLGRGWAEPNTFFVSTSGGLANPVGGNRTAGASIVSVVASRTLCN</sequence>
<feature type="chain" id="PRO_5013024191" evidence="1">
    <location>
        <begin position="21"/>
        <end position="357"/>
    </location>
</feature>
<comment type="caution">
    <text evidence="2">The sequence shown here is derived from an EMBL/GenBank/DDBJ whole genome shotgun (WGS) entry which is preliminary data.</text>
</comment>
<dbReference type="AlphaFoldDB" id="A0A1T3C507"/>
<reference evidence="2 3" key="1">
    <citation type="submission" date="2016-04" db="EMBL/GenBank/DDBJ databases">
        <title>Multiple horizontal gene transfer events from other fungi enriched the ability of the initially mycotrophic fungus Trichoderma (Ascomycota) to feed on dead plant biomass.</title>
        <authorList>
            <person name="Atanasova L."/>
            <person name="Chenthamara K."/>
            <person name="Zhang J."/>
            <person name="Grujic M."/>
            <person name="Henrissat B."/>
            <person name="Kuo A."/>
            <person name="Aertz A."/>
            <person name="Salamov A."/>
            <person name="Lipzen A."/>
            <person name="Labutti K."/>
            <person name="Barry K."/>
            <person name="Miao Y."/>
            <person name="Rahimi M.J."/>
            <person name="Shen Q."/>
            <person name="Grigoriev I.V."/>
            <person name="Kubicek C.P."/>
            <person name="Druzhinina I.S."/>
        </authorList>
    </citation>
    <scope>NUCLEOTIDE SEQUENCE [LARGE SCALE GENOMIC DNA]</scope>
    <source>
        <strain evidence="2 3">NJAU 4742</strain>
    </source>
</reference>
<evidence type="ECO:0000313" key="2">
    <source>
        <dbReference type="EMBL" id="OPB36188.1"/>
    </source>
</evidence>
<organism evidence="2 3">
    <name type="scientific">Trichoderma guizhouense</name>
    <dbReference type="NCBI Taxonomy" id="1491466"/>
    <lineage>
        <taxon>Eukaryota</taxon>
        <taxon>Fungi</taxon>
        <taxon>Dikarya</taxon>
        <taxon>Ascomycota</taxon>
        <taxon>Pezizomycotina</taxon>
        <taxon>Sordariomycetes</taxon>
        <taxon>Hypocreomycetidae</taxon>
        <taxon>Hypocreales</taxon>
        <taxon>Hypocreaceae</taxon>
        <taxon>Trichoderma</taxon>
    </lineage>
</organism>
<evidence type="ECO:0000313" key="3">
    <source>
        <dbReference type="Proteomes" id="UP000191004"/>
    </source>
</evidence>
<protein>
    <submittedName>
        <fullName evidence="2">Uncharacterized protein</fullName>
    </submittedName>
</protein>
<accession>A0A1T3C507</accession>
<dbReference type="Proteomes" id="UP000191004">
    <property type="component" value="Unassembled WGS sequence"/>
</dbReference>
<proteinExistence type="predicted"/>
<name>A0A1T3C507_9HYPO</name>
<feature type="signal peptide" evidence="1">
    <location>
        <begin position="1"/>
        <end position="20"/>
    </location>
</feature>
<dbReference type="EMBL" id="LVVK01000026">
    <property type="protein sequence ID" value="OPB36188.1"/>
    <property type="molecule type" value="Genomic_DNA"/>
</dbReference>
<evidence type="ECO:0000256" key="1">
    <source>
        <dbReference type="SAM" id="SignalP"/>
    </source>
</evidence>
<dbReference type="PANTHER" id="PTHR42060:SF1">
    <property type="entry name" value="NHL REPEAT-CONTAINING PROTEIN"/>
    <property type="match status" value="1"/>
</dbReference>
<dbReference type="SUPFAM" id="SSF63829">
    <property type="entry name" value="Calcium-dependent phosphotriesterase"/>
    <property type="match status" value="1"/>
</dbReference>
<dbReference type="InterPro" id="IPR052998">
    <property type="entry name" value="Hetero-Diels-Alderase-like"/>
</dbReference>
<dbReference type="PANTHER" id="PTHR42060">
    <property type="entry name" value="NHL REPEAT-CONTAINING PROTEIN-RELATED"/>
    <property type="match status" value="1"/>
</dbReference>
<keyword evidence="3" id="KW-1185">Reference proteome</keyword>